<gene>
    <name evidence="1" type="ORF">VNO80_20484</name>
</gene>
<proteinExistence type="predicted"/>
<organism evidence="1 2">
    <name type="scientific">Phaseolus coccineus</name>
    <name type="common">Scarlet runner bean</name>
    <name type="synonym">Phaseolus multiflorus</name>
    <dbReference type="NCBI Taxonomy" id="3886"/>
    <lineage>
        <taxon>Eukaryota</taxon>
        <taxon>Viridiplantae</taxon>
        <taxon>Streptophyta</taxon>
        <taxon>Embryophyta</taxon>
        <taxon>Tracheophyta</taxon>
        <taxon>Spermatophyta</taxon>
        <taxon>Magnoliopsida</taxon>
        <taxon>eudicotyledons</taxon>
        <taxon>Gunneridae</taxon>
        <taxon>Pentapetalae</taxon>
        <taxon>rosids</taxon>
        <taxon>fabids</taxon>
        <taxon>Fabales</taxon>
        <taxon>Fabaceae</taxon>
        <taxon>Papilionoideae</taxon>
        <taxon>50 kb inversion clade</taxon>
        <taxon>NPAAA clade</taxon>
        <taxon>indigoferoid/millettioid clade</taxon>
        <taxon>Phaseoleae</taxon>
        <taxon>Phaseolus</taxon>
    </lineage>
</organism>
<evidence type="ECO:0000313" key="1">
    <source>
        <dbReference type="EMBL" id="KAK7345971.1"/>
    </source>
</evidence>
<protein>
    <submittedName>
        <fullName evidence="1">Uncharacterized protein</fullName>
    </submittedName>
</protein>
<evidence type="ECO:0000313" key="2">
    <source>
        <dbReference type="Proteomes" id="UP001374584"/>
    </source>
</evidence>
<dbReference type="Proteomes" id="UP001374584">
    <property type="component" value="Unassembled WGS sequence"/>
</dbReference>
<dbReference type="EMBL" id="JAYMYR010000008">
    <property type="protein sequence ID" value="KAK7345971.1"/>
    <property type="molecule type" value="Genomic_DNA"/>
</dbReference>
<sequence>MQENDPLAAVCFTLFLSRLRLSPSEHLLLLGAPLNTIRVLQLCPLRTRPHSLGTFLKESLALSCGVFVLF</sequence>
<accession>A0AAN9M201</accession>
<name>A0AAN9M201_PHACN</name>
<dbReference type="AlphaFoldDB" id="A0AAN9M201"/>
<comment type="caution">
    <text evidence="1">The sequence shown here is derived from an EMBL/GenBank/DDBJ whole genome shotgun (WGS) entry which is preliminary data.</text>
</comment>
<reference evidence="1 2" key="1">
    <citation type="submission" date="2024-01" db="EMBL/GenBank/DDBJ databases">
        <title>The genomes of 5 underutilized Papilionoideae crops provide insights into root nodulation and disease resistanc.</title>
        <authorList>
            <person name="Jiang F."/>
        </authorList>
    </citation>
    <scope>NUCLEOTIDE SEQUENCE [LARGE SCALE GENOMIC DNA]</scope>
    <source>
        <strain evidence="1">JINMINGXINNONG_FW02</strain>
        <tissue evidence="1">Leaves</tissue>
    </source>
</reference>
<keyword evidence="2" id="KW-1185">Reference proteome</keyword>